<organism evidence="2 3">
    <name type="scientific">Salix koriyanagi</name>
    <dbReference type="NCBI Taxonomy" id="2511006"/>
    <lineage>
        <taxon>Eukaryota</taxon>
        <taxon>Viridiplantae</taxon>
        <taxon>Streptophyta</taxon>
        <taxon>Embryophyta</taxon>
        <taxon>Tracheophyta</taxon>
        <taxon>Spermatophyta</taxon>
        <taxon>Magnoliopsida</taxon>
        <taxon>eudicotyledons</taxon>
        <taxon>Gunneridae</taxon>
        <taxon>Pentapetalae</taxon>
        <taxon>rosids</taxon>
        <taxon>fabids</taxon>
        <taxon>Malpighiales</taxon>
        <taxon>Salicaceae</taxon>
        <taxon>Saliceae</taxon>
        <taxon>Salix</taxon>
    </lineage>
</organism>
<reference evidence="2" key="1">
    <citation type="submission" date="2022-11" db="EMBL/GenBank/DDBJ databases">
        <authorList>
            <person name="Hyden B.L."/>
            <person name="Feng K."/>
            <person name="Yates T."/>
            <person name="Jawdy S."/>
            <person name="Smart L.B."/>
            <person name="Muchero W."/>
        </authorList>
    </citation>
    <scope>NUCLEOTIDE SEQUENCE</scope>
    <source>
        <tissue evidence="2">Shoot tip</tissue>
    </source>
</reference>
<proteinExistence type="predicted"/>
<reference evidence="2" key="2">
    <citation type="journal article" date="2023" name="Int. J. Mol. Sci.">
        <title>De Novo Assembly and Annotation of 11 Diverse Shrub Willow (Salix) Genomes Reveals Novel Gene Organization in Sex-Linked Regions.</title>
        <authorList>
            <person name="Hyden B."/>
            <person name="Feng K."/>
            <person name="Yates T.B."/>
            <person name="Jawdy S."/>
            <person name="Cereghino C."/>
            <person name="Smart L.B."/>
            <person name="Muchero W."/>
        </authorList>
    </citation>
    <scope>NUCLEOTIDE SEQUENCE</scope>
    <source>
        <tissue evidence="2">Shoot tip</tissue>
    </source>
</reference>
<feature type="compositionally biased region" description="Basic and acidic residues" evidence="1">
    <location>
        <begin position="111"/>
        <end position="130"/>
    </location>
</feature>
<dbReference type="EMBL" id="JAPFFM010000010">
    <property type="protein sequence ID" value="KAJ6739344.1"/>
    <property type="molecule type" value="Genomic_DNA"/>
</dbReference>
<feature type="compositionally biased region" description="Polar residues" evidence="1">
    <location>
        <begin position="28"/>
        <end position="41"/>
    </location>
</feature>
<dbReference type="Proteomes" id="UP001151752">
    <property type="component" value="Chromosome 4"/>
</dbReference>
<feature type="compositionally biased region" description="Polar residues" evidence="1">
    <location>
        <begin position="86"/>
        <end position="98"/>
    </location>
</feature>
<evidence type="ECO:0000313" key="3">
    <source>
        <dbReference type="Proteomes" id="UP001151752"/>
    </source>
</evidence>
<gene>
    <name evidence="2" type="ORF">OIU74_004164</name>
</gene>
<dbReference type="AlphaFoldDB" id="A0A9Q0UZI3"/>
<name>A0A9Q0UZI3_9ROSI</name>
<comment type="caution">
    <text evidence="2">The sequence shown here is derived from an EMBL/GenBank/DDBJ whole genome shotgun (WGS) entry which is preliminary data.</text>
</comment>
<feature type="region of interest" description="Disordered" evidence="1">
    <location>
        <begin position="1"/>
        <end position="130"/>
    </location>
</feature>
<keyword evidence="3" id="KW-1185">Reference proteome</keyword>
<protein>
    <submittedName>
        <fullName evidence="2">Uncharacterized protein</fullName>
    </submittedName>
</protein>
<evidence type="ECO:0000256" key="1">
    <source>
        <dbReference type="SAM" id="MobiDB-lite"/>
    </source>
</evidence>
<evidence type="ECO:0000313" key="2">
    <source>
        <dbReference type="EMBL" id="KAJ6739344.1"/>
    </source>
</evidence>
<accession>A0A9Q0UZI3</accession>
<feature type="compositionally biased region" description="Polar residues" evidence="1">
    <location>
        <begin position="1"/>
        <end position="20"/>
    </location>
</feature>
<sequence>MSPSEQIPKSPSHHAATSSRVLCGGKLASSSSSARKQLNKNQAEDELVGLKGDSSENLPNSDEEGKPDNLDNSDWNNKRAYEPKVQGNNGNCSSTDQALVNYGDGKQNETVNEKVSSEEVGDRSCHTNSC</sequence>